<dbReference type="Pfam" id="PF00004">
    <property type="entry name" value="AAA"/>
    <property type="match status" value="1"/>
</dbReference>
<comment type="similarity">
    <text evidence="1">Belongs to the AAA ATPase family.</text>
</comment>
<accession>A0AAE3W9K3</accession>
<dbReference type="AlphaFoldDB" id="A0AAE3W9K3"/>
<dbReference type="InterPro" id="IPR003959">
    <property type="entry name" value="ATPase_AAA_core"/>
</dbReference>
<dbReference type="RefSeq" id="WP_306733998.1">
    <property type="nucleotide sequence ID" value="NZ_JANHAX010000001.1"/>
</dbReference>
<organism evidence="6 7">
    <name type="scientific">Marimonas arenosa</name>
    <dbReference type="NCBI Taxonomy" id="1795305"/>
    <lineage>
        <taxon>Bacteria</taxon>
        <taxon>Pseudomonadati</taxon>
        <taxon>Pseudomonadota</taxon>
        <taxon>Alphaproteobacteria</taxon>
        <taxon>Rhodobacterales</taxon>
        <taxon>Paracoccaceae</taxon>
        <taxon>Marimonas</taxon>
    </lineage>
</organism>
<reference evidence="6" key="2">
    <citation type="submission" date="2023-02" db="EMBL/GenBank/DDBJ databases">
        <title>'Rhodoalgimonas zhirmunskyi' gen. nov., isolated from a red alga.</title>
        <authorList>
            <person name="Nedashkovskaya O.I."/>
            <person name="Otstavnykh N.Y."/>
            <person name="Bystritskaya E.P."/>
            <person name="Balabanova L.A."/>
            <person name="Isaeva M.P."/>
        </authorList>
    </citation>
    <scope>NUCLEOTIDE SEQUENCE</scope>
    <source>
        <strain evidence="6">KCTC 52189</strain>
    </source>
</reference>
<comment type="caution">
    <text evidence="6">The sequence shown here is derived from an EMBL/GenBank/DDBJ whole genome shotgun (WGS) entry which is preliminary data.</text>
</comment>
<evidence type="ECO:0000313" key="6">
    <source>
        <dbReference type="EMBL" id="MDQ2088734.1"/>
    </source>
</evidence>
<keyword evidence="7" id="KW-1185">Reference proteome</keyword>
<evidence type="ECO:0000256" key="3">
    <source>
        <dbReference type="ARBA" id="ARBA00022840"/>
    </source>
</evidence>
<dbReference type="SMART" id="SM00382">
    <property type="entry name" value="AAA"/>
    <property type="match status" value="1"/>
</dbReference>
<dbReference type="SUPFAM" id="SSF52540">
    <property type="entry name" value="P-loop containing nucleoside triphosphate hydrolases"/>
    <property type="match status" value="1"/>
</dbReference>
<gene>
    <name evidence="6" type="ORF">NO357_02315</name>
</gene>
<dbReference type="GO" id="GO:0016887">
    <property type="term" value="F:ATP hydrolysis activity"/>
    <property type="evidence" value="ECO:0007669"/>
    <property type="project" value="InterPro"/>
</dbReference>
<proteinExistence type="inferred from homology"/>
<evidence type="ECO:0000313" key="7">
    <source>
        <dbReference type="Proteomes" id="UP001226762"/>
    </source>
</evidence>
<keyword evidence="2" id="KW-0547">Nucleotide-binding</keyword>
<reference evidence="6" key="1">
    <citation type="submission" date="2022-07" db="EMBL/GenBank/DDBJ databases">
        <authorList>
            <person name="Otstavnykh N."/>
            <person name="Isaeva M."/>
            <person name="Bystritskaya E."/>
        </authorList>
    </citation>
    <scope>NUCLEOTIDE SEQUENCE</scope>
    <source>
        <strain evidence="6">KCTC 52189</strain>
    </source>
</reference>
<dbReference type="InterPro" id="IPR027417">
    <property type="entry name" value="P-loop_NTPase"/>
</dbReference>
<feature type="region of interest" description="Disordered" evidence="4">
    <location>
        <begin position="1"/>
        <end position="27"/>
    </location>
</feature>
<feature type="compositionally biased region" description="Basic and acidic residues" evidence="4">
    <location>
        <begin position="17"/>
        <end position="27"/>
    </location>
</feature>
<dbReference type="CDD" id="cd19481">
    <property type="entry name" value="RecA-like_protease"/>
    <property type="match status" value="1"/>
</dbReference>
<dbReference type="EMBL" id="JANHAX010000001">
    <property type="protein sequence ID" value="MDQ2088734.1"/>
    <property type="molecule type" value="Genomic_DNA"/>
</dbReference>
<dbReference type="Gene3D" id="3.40.50.300">
    <property type="entry name" value="P-loop containing nucleotide triphosphate hydrolases"/>
    <property type="match status" value="1"/>
</dbReference>
<dbReference type="InterPro" id="IPR050221">
    <property type="entry name" value="26S_Proteasome_ATPase"/>
</dbReference>
<sequence>MAATARSEPGWQAYPSRDGEPKEEAAHRNEVALERWLAYVAALTAARVVTLTNSDATGEIPAPPPLPGRSDEAHFPKLVREYGLSPVETTLFVIAAVPLLRPDLFDRAVAGAGAGGFELEALGGTRGRQHRGMMPTGDTALCLLAGPEIGARLTWQGYLLGEGRLMREGLLRLDPPEAGEPPMSGRLMLAPDTAELLLAGHHLVPQLSSQFPARPLETALSWRDLVLPTTTLRQVEELMAWTRYSRRLLDEWGLRAQLRPGCRALFIGPPGTGKTLTAALIGQACEQPVLRIDLAMVVSKYIGETEKNLAAIFDKAERKGWLLFFDEADSLFGKRSSVKEARDRYANQEISFLLQRIEIFDGLAILASNLDGNVDQAFARRFEHVISFPMPRADERLALWRKALPASVPLEPGYRLAVLAERAELSGGSIINAVRHAALRAAMRDEEAVLRGADLEEGVRRELAKDGRSL</sequence>
<evidence type="ECO:0000256" key="1">
    <source>
        <dbReference type="ARBA" id="ARBA00006914"/>
    </source>
</evidence>
<evidence type="ECO:0000259" key="5">
    <source>
        <dbReference type="SMART" id="SM00382"/>
    </source>
</evidence>
<dbReference type="InterPro" id="IPR003593">
    <property type="entry name" value="AAA+_ATPase"/>
</dbReference>
<dbReference type="GO" id="GO:0005524">
    <property type="term" value="F:ATP binding"/>
    <property type="evidence" value="ECO:0007669"/>
    <property type="project" value="UniProtKB-KW"/>
</dbReference>
<feature type="domain" description="AAA+ ATPase" evidence="5">
    <location>
        <begin position="260"/>
        <end position="388"/>
    </location>
</feature>
<name>A0AAE3W9K3_9RHOB</name>
<protein>
    <submittedName>
        <fullName evidence="6">ATP-binding protein</fullName>
    </submittedName>
</protein>
<dbReference type="PANTHER" id="PTHR23073">
    <property type="entry name" value="26S PROTEASOME REGULATORY SUBUNIT"/>
    <property type="match status" value="1"/>
</dbReference>
<dbReference type="Proteomes" id="UP001226762">
    <property type="component" value="Unassembled WGS sequence"/>
</dbReference>
<evidence type="ECO:0000256" key="2">
    <source>
        <dbReference type="ARBA" id="ARBA00022741"/>
    </source>
</evidence>
<evidence type="ECO:0000256" key="4">
    <source>
        <dbReference type="SAM" id="MobiDB-lite"/>
    </source>
</evidence>
<keyword evidence="3 6" id="KW-0067">ATP-binding</keyword>